<evidence type="ECO:0000313" key="11">
    <source>
        <dbReference type="Proteomes" id="UP001497392"/>
    </source>
</evidence>
<keyword evidence="4" id="KW-0119">Carbohydrate metabolism</keyword>
<dbReference type="EMBL" id="CAXHTA020000006">
    <property type="protein sequence ID" value="CAL5221939.1"/>
    <property type="molecule type" value="Genomic_DNA"/>
</dbReference>
<dbReference type="PROSITE" id="PS00659">
    <property type="entry name" value="GLYCOSYL_HYDROL_F5"/>
    <property type="match status" value="1"/>
</dbReference>
<evidence type="ECO:0000256" key="4">
    <source>
        <dbReference type="ARBA" id="ARBA00023277"/>
    </source>
</evidence>
<comment type="caution">
    <text evidence="10">The sequence shown here is derived from an EMBL/GenBank/DDBJ whole genome shotgun (WGS) entry which is preliminary data.</text>
</comment>
<keyword evidence="6" id="KW-0624">Polysaccharide degradation</keyword>
<keyword evidence="3" id="KW-0136">Cellulose degradation</keyword>
<evidence type="ECO:0000256" key="6">
    <source>
        <dbReference type="ARBA" id="ARBA00023326"/>
    </source>
</evidence>
<dbReference type="Pfam" id="PF00150">
    <property type="entry name" value="Cellulase"/>
    <property type="match status" value="1"/>
</dbReference>
<keyword evidence="5 7" id="KW-0326">Glycosidase</keyword>
<evidence type="ECO:0000256" key="8">
    <source>
        <dbReference type="SAM" id="Phobius"/>
    </source>
</evidence>
<protein>
    <submittedName>
        <fullName evidence="10">G4214 protein</fullName>
    </submittedName>
</protein>
<dbReference type="Gene3D" id="3.20.20.80">
    <property type="entry name" value="Glycosidases"/>
    <property type="match status" value="1"/>
</dbReference>
<accession>A0ABP1FS33</accession>
<keyword evidence="11" id="KW-1185">Reference proteome</keyword>
<reference evidence="10 11" key="1">
    <citation type="submission" date="2024-06" db="EMBL/GenBank/DDBJ databases">
        <authorList>
            <person name="Kraege A."/>
            <person name="Thomma B."/>
        </authorList>
    </citation>
    <scope>NUCLEOTIDE SEQUENCE [LARGE SCALE GENOMIC DNA]</scope>
</reference>
<feature type="domain" description="Glycoside hydrolase family 5" evidence="9">
    <location>
        <begin position="190"/>
        <end position="428"/>
    </location>
</feature>
<keyword evidence="8" id="KW-1133">Transmembrane helix</keyword>
<dbReference type="InterPro" id="IPR017853">
    <property type="entry name" value="GH"/>
</dbReference>
<evidence type="ECO:0000313" key="10">
    <source>
        <dbReference type="EMBL" id="CAL5221939.1"/>
    </source>
</evidence>
<gene>
    <name evidence="10" type="primary">g4214</name>
    <name evidence="10" type="ORF">VP750_LOCUS3598</name>
</gene>
<sequence length="615" mass="67707">MRNQHRTERDKPAALAYALTARPDGFTASPSESAVQGLIPAMAAANASASAGNDTSITQPLLTTREGRIVDENGTEVVLNGLGWFGFNAGLAAPGNLSKGYDSLSQDFDTIVWRLKQLGFNAIRLPFSFKHFHDYPVQFQKNCTAVNNFEARMSMVPRKWPIGLPLNPYSIPMDDPPDIPGAICNFAMPDQSTRERYLWVVDYLVRQGFYVNVDFHSIGFHKTLVTGETPFSGADDYSLYDVPGWTQLWVELLKDILKKTPEARGRLLVDLINEPDGYSLTWDGSNGYPAMTDLYLYALPRIWAACKDCILLVEGTGQSGLGATWGNGYATDPEFLKRDPSVSNPQEFFEAILDQPYLAQVVLAPHLYCPAVSGAKSGFKPSLGQFWLYQKFFGYLTAPPGFCKPSSVNPAQQQCHVFAVVNDEFGSTFGSDDEKECFQGIVDYMNNAPNASSQPHGTIKSWFYWAYNPDSEGTGGIVDLKHWRNINWTPIHALTGGSEKFQTGLGLKPWYVRGHANPQGPGLLPGKLLDIPKVQPMLWTPQAKNIAIGMGAATAAAFLCLALCTCWFLGLLERVPVKEEGDPPKFEEPEEDTILPAVVSREGSTSEEGGILVIY</sequence>
<keyword evidence="8" id="KW-0812">Transmembrane</keyword>
<keyword evidence="2 7" id="KW-0378">Hydrolase</keyword>
<keyword evidence="8" id="KW-0472">Membrane</keyword>
<dbReference type="PANTHER" id="PTHR35923:SF2">
    <property type="entry name" value="ENDOGLUCANASE"/>
    <property type="match status" value="1"/>
</dbReference>
<proteinExistence type="inferred from homology"/>
<comment type="similarity">
    <text evidence="1 7">Belongs to the glycosyl hydrolase 5 (cellulase A) family.</text>
</comment>
<evidence type="ECO:0000256" key="2">
    <source>
        <dbReference type="ARBA" id="ARBA00022801"/>
    </source>
</evidence>
<evidence type="ECO:0000256" key="3">
    <source>
        <dbReference type="ARBA" id="ARBA00023001"/>
    </source>
</evidence>
<dbReference type="SUPFAM" id="SSF51445">
    <property type="entry name" value="(Trans)glycosidases"/>
    <property type="match status" value="1"/>
</dbReference>
<dbReference type="InterPro" id="IPR018087">
    <property type="entry name" value="Glyco_hydro_5_CS"/>
</dbReference>
<dbReference type="InterPro" id="IPR001547">
    <property type="entry name" value="Glyco_hydro_5"/>
</dbReference>
<evidence type="ECO:0000256" key="7">
    <source>
        <dbReference type="RuleBase" id="RU361153"/>
    </source>
</evidence>
<organism evidence="10 11">
    <name type="scientific">Coccomyxa viridis</name>
    <dbReference type="NCBI Taxonomy" id="1274662"/>
    <lineage>
        <taxon>Eukaryota</taxon>
        <taxon>Viridiplantae</taxon>
        <taxon>Chlorophyta</taxon>
        <taxon>core chlorophytes</taxon>
        <taxon>Trebouxiophyceae</taxon>
        <taxon>Trebouxiophyceae incertae sedis</taxon>
        <taxon>Coccomyxaceae</taxon>
        <taxon>Coccomyxa</taxon>
    </lineage>
</organism>
<evidence type="ECO:0000259" key="9">
    <source>
        <dbReference type="Pfam" id="PF00150"/>
    </source>
</evidence>
<feature type="transmembrane region" description="Helical" evidence="8">
    <location>
        <begin position="546"/>
        <end position="569"/>
    </location>
</feature>
<dbReference type="PANTHER" id="PTHR35923">
    <property type="entry name" value="MAJOR EXTRACELLULAR ENDOGLUCANASE"/>
    <property type="match status" value="1"/>
</dbReference>
<evidence type="ECO:0000256" key="5">
    <source>
        <dbReference type="ARBA" id="ARBA00023295"/>
    </source>
</evidence>
<evidence type="ECO:0000256" key="1">
    <source>
        <dbReference type="ARBA" id="ARBA00005641"/>
    </source>
</evidence>
<dbReference type="Proteomes" id="UP001497392">
    <property type="component" value="Unassembled WGS sequence"/>
</dbReference>
<name>A0ABP1FS33_9CHLO</name>